<dbReference type="InterPro" id="IPR001841">
    <property type="entry name" value="Znf_RING"/>
</dbReference>
<dbReference type="GO" id="GO:0008270">
    <property type="term" value="F:zinc ion binding"/>
    <property type="evidence" value="ECO:0007669"/>
    <property type="project" value="UniProtKB-KW"/>
</dbReference>
<protein>
    <submittedName>
        <fullName evidence="8">RING-type domain-containing protein</fullName>
    </submittedName>
</protein>
<keyword evidence="3" id="KW-0862">Zinc</keyword>
<reference evidence="8" key="1">
    <citation type="submission" date="2016-06" db="UniProtKB">
        <authorList>
            <consortium name="WormBaseParasite"/>
        </authorList>
    </citation>
    <scope>IDENTIFICATION</scope>
</reference>
<evidence type="ECO:0000313" key="6">
    <source>
        <dbReference type="EMBL" id="VDM38126.1"/>
    </source>
</evidence>
<proteinExistence type="predicted"/>
<evidence type="ECO:0000313" key="8">
    <source>
        <dbReference type="WBParaSite" id="TCNE_0000679901-mRNA-1"/>
    </source>
</evidence>
<evidence type="ECO:0000256" key="2">
    <source>
        <dbReference type="ARBA" id="ARBA00022771"/>
    </source>
</evidence>
<dbReference type="AlphaFoldDB" id="A0A183UE79"/>
<sequence>MTVCMICVAVRDEANMKTLACGHSFCNECIELCTLSLVCPAPWCTYIRRAKVLIDEADECSEEDGQDMAPSPNLPSLIQLGGRRRCDGRRGFMACRRPARMTLRCRHRVCFDCLSSRISVAAVSHEVPYCPVFRCADRLTKSEVKKVGERASQMQKVCADLLRQMPDDPPEEIPGKDEYMLYCSVYHSENSTKPITYPVGCTVLDMVSAMIQVQGLKKTRTAYNVSVFIKTNIDGKTKHEPFDVKALSKKKIRETEISDRTHFVLDLYDAIKRPSAKN</sequence>
<evidence type="ECO:0000256" key="4">
    <source>
        <dbReference type="PROSITE-ProRule" id="PRU00175"/>
    </source>
</evidence>
<dbReference type="InterPro" id="IPR017907">
    <property type="entry name" value="Znf_RING_CS"/>
</dbReference>
<dbReference type="SUPFAM" id="SSF57850">
    <property type="entry name" value="RING/U-box"/>
    <property type="match status" value="2"/>
</dbReference>
<evidence type="ECO:0000256" key="1">
    <source>
        <dbReference type="ARBA" id="ARBA00022723"/>
    </source>
</evidence>
<keyword evidence="7" id="KW-1185">Reference proteome</keyword>
<reference evidence="6 7" key="2">
    <citation type="submission" date="2018-11" db="EMBL/GenBank/DDBJ databases">
        <authorList>
            <consortium name="Pathogen Informatics"/>
        </authorList>
    </citation>
    <scope>NUCLEOTIDE SEQUENCE [LARGE SCALE GENOMIC DNA]</scope>
</reference>
<accession>A0A183UE79</accession>
<keyword evidence="1" id="KW-0479">Metal-binding</keyword>
<dbReference type="PROSITE" id="PS00518">
    <property type="entry name" value="ZF_RING_1"/>
    <property type="match status" value="2"/>
</dbReference>
<organism evidence="7 8">
    <name type="scientific">Toxocara canis</name>
    <name type="common">Canine roundworm</name>
    <dbReference type="NCBI Taxonomy" id="6265"/>
    <lineage>
        <taxon>Eukaryota</taxon>
        <taxon>Metazoa</taxon>
        <taxon>Ecdysozoa</taxon>
        <taxon>Nematoda</taxon>
        <taxon>Chromadorea</taxon>
        <taxon>Rhabditida</taxon>
        <taxon>Spirurina</taxon>
        <taxon>Ascaridomorpha</taxon>
        <taxon>Ascaridoidea</taxon>
        <taxon>Toxocaridae</taxon>
        <taxon>Toxocara</taxon>
    </lineage>
</organism>
<evidence type="ECO:0000313" key="7">
    <source>
        <dbReference type="Proteomes" id="UP000050794"/>
    </source>
</evidence>
<gene>
    <name evidence="6" type="ORF">TCNE_LOCUS6805</name>
</gene>
<feature type="domain" description="RING-type" evidence="5">
    <location>
        <begin position="4"/>
        <end position="40"/>
    </location>
</feature>
<evidence type="ECO:0000259" key="5">
    <source>
        <dbReference type="PROSITE" id="PS50089"/>
    </source>
</evidence>
<name>A0A183UE79_TOXCA</name>
<keyword evidence="2 4" id="KW-0863">Zinc-finger</keyword>
<evidence type="ECO:0000256" key="3">
    <source>
        <dbReference type="ARBA" id="ARBA00022833"/>
    </source>
</evidence>
<dbReference type="WBParaSite" id="TCNE_0000679901-mRNA-1">
    <property type="protein sequence ID" value="TCNE_0000679901-mRNA-1"/>
    <property type="gene ID" value="TCNE_0000679901"/>
</dbReference>
<dbReference type="EMBL" id="UYWY01019558">
    <property type="protein sequence ID" value="VDM38126.1"/>
    <property type="molecule type" value="Genomic_DNA"/>
</dbReference>
<dbReference type="Proteomes" id="UP000050794">
    <property type="component" value="Unassembled WGS sequence"/>
</dbReference>
<dbReference type="PROSITE" id="PS50089">
    <property type="entry name" value="ZF_RING_2"/>
    <property type="match status" value="1"/>
</dbReference>